<name>E4KR56_9LACT</name>
<dbReference type="OrthoDB" id="2139243at2"/>
<proteinExistence type="predicted"/>
<sequence length="397" mass="44634">MKLGPYYKYFCLFTLVLISLTACKRQPMINISEENQARIEAKVSQEKNQSSVDTHSQADESQDNSPAEETTQTIGLEDLKQGWTKANLDTEFDFDLFAPYQANQIKTYSDGLNQETTYMTYQNEDKSLMQVEHLSSKHETELIQASQGQYQQIFISDQVNPYLSLLDQATPAGETDPITYLSAPLSQGNTWDYDGQGHQASISQLYQKANINGQVYDQVVEVKITMDNQIIYNYYGQDVGLLGQWSGQTEKESGQWKVLQSNAQDVMLVHDITWVSATEQDKLDHKSVSFSWQTNYQLAKAFEEILRQENILDTSITVNAVYVNASGQAVIDFSPGVVAVLNQNAASEKIVIQSIVDSLAYFFGVKEVRLTVNDNGLLPNSFDYPEGGIYQASQTED</sequence>
<dbReference type="RefSeq" id="WP_006418762.1">
    <property type="nucleotide sequence ID" value="NZ_AENN01000017.1"/>
</dbReference>
<feature type="region of interest" description="Disordered" evidence="1">
    <location>
        <begin position="40"/>
        <end position="75"/>
    </location>
</feature>
<comment type="caution">
    <text evidence="3">The sequence shown here is derived from an EMBL/GenBank/DDBJ whole genome shotgun (WGS) entry which is preliminary data.</text>
</comment>
<protein>
    <recommendedName>
        <fullName evidence="2">GerMN domain-containing protein</fullName>
    </recommendedName>
</protein>
<evidence type="ECO:0000313" key="4">
    <source>
        <dbReference type="Proteomes" id="UP000005990"/>
    </source>
</evidence>
<feature type="compositionally biased region" description="Polar residues" evidence="1">
    <location>
        <begin position="63"/>
        <end position="74"/>
    </location>
</feature>
<organism evidence="3 4">
    <name type="scientific">Eremococcus coleocola ACS-139-V-Col8</name>
    <dbReference type="NCBI Taxonomy" id="908337"/>
    <lineage>
        <taxon>Bacteria</taxon>
        <taxon>Bacillati</taxon>
        <taxon>Bacillota</taxon>
        <taxon>Bacilli</taxon>
        <taxon>Lactobacillales</taxon>
        <taxon>Aerococcaceae</taxon>
        <taxon>Eremococcus</taxon>
    </lineage>
</organism>
<keyword evidence="4" id="KW-1185">Reference proteome</keyword>
<dbReference type="Pfam" id="PF10646">
    <property type="entry name" value="Germane"/>
    <property type="match status" value="1"/>
</dbReference>
<feature type="domain" description="GerMN" evidence="2">
    <location>
        <begin position="298"/>
        <end position="381"/>
    </location>
</feature>
<reference evidence="3 4" key="1">
    <citation type="submission" date="2010-10" db="EMBL/GenBank/DDBJ databases">
        <authorList>
            <person name="Durkin A.S."/>
            <person name="Madupu R."/>
            <person name="Torralba M."/>
            <person name="Gillis M."/>
            <person name="Methe B."/>
            <person name="Sutton G."/>
            <person name="Nelson K.E."/>
        </authorList>
    </citation>
    <scope>NUCLEOTIDE SEQUENCE [LARGE SCALE GENOMIC DNA]</scope>
    <source>
        <strain evidence="3 4">ACS-139-V-Col8</strain>
    </source>
</reference>
<dbReference type="Proteomes" id="UP000005990">
    <property type="component" value="Unassembled WGS sequence"/>
</dbReference>
<evidence type="ECO:0000259" key="2">
    <source>
        <dbReference type="SMART" id="SM00909"/>
    </source>
</evidence>
<dbReference type="AlphaFoldDB" id="E4KR56"/>
<dbReference type="EMBL" id="AENN01000017">
    <property type="protein sequence ID" value="EFR30602.1"/>
    <property type="molecule type" value="Genomic_DNA"/>
</dbReference>
<dbReference type="SMART" id="SM00909">
    <property type="entry name" value="Germane"/>
    <property type="match status" value="1"/>
</dbReference>
<evidence type="ECO:0000256" key="1">
    <source>
        <dbReference type="SAM" id="MobiDB-lite"/>
    </source>
</evidence>
<accession>E4KR56</accession>
<dbReference type="STRING" id="908337.HMPREF9257_0772"/>
<dbReference type="eggNOG" id="COG5401">
    <property type="taxonomic scope" value="Bacteria"/>
</dbReference>
<feature type="compositionally biased region" description="Polar residues" evidence="1">
    <location>
        <begin position="46"/>
        <end position="55"/>
    </location>
</feature>
<dbReference type="PROSITE" id="PS51257">
    <property type="entry name" value="PROKAR_LIPOPROTEIN"/>
    <property type="match status" value="1"/>
</dbReference>
<evidence type="ECO:0000313" key="3">
    <source>
        <dbReference type="EMBL" id="EFR30602.1"/>
    </source>
</evidence>
<gene>
    <name evidence="3" type="ORF">HMPREF9257_0772</name>
</gene>
<dbReference type="InterPro" id="IPR019606">
    <property type="entry name" value="GerMN"/>
</dbReference>